<dbReference type="Proteomes" id="UP001283361">
    <property type="component" value="Unassembled WGS sequence"/>
</dbReference>
<keyword evidence="2" id="KW-1185">Reference proteome</keyword>
<organism evidence="1 2">
    <name type="scientific">Elysia crispata</name>
    <name type="common">lettuce slug</name>
    <dbReference type="NCBI Taxonomy" id="231223"/>
    <lineage>
        <taxon>Eukaryota</taxon>
        <taxon>Metazoa</taxon>
        <taxon>Spiralia</taxon>
        <taxon>Lophotrochozoa</taxon>
        <taxon>Mollusca</taxon>
        <taxon>Gastropoda</taxon>
        <taxon>Heterobranchia</taxon>
        <taxon>Euthyneura</taxon>
        <taxon>Panpulmonata</taxon>
        <taxon>Sacoglossa</taxon>
        <taxon>Placobranchoidea</taxon>
        <taxon>Plakobranchidae</taxon>
        <taxon>Elysia</taxon>
    </lineage>
</organism>
<evidence type="ECO:0000313" key="1">
    <source>
        <dbReference type="EMBL" id="KAK3754065.1"/>
    </source>
</evidence>
<proteinExistence type="predicted"/>
<gene>
    <name evidence="1" type="ORF">RRG08_024143</name>
</gene>
<name>A0AAE0YR61_9GAST</name>
<reference evidence="1" key="1">
    <citation type="journal article" date="2023" name="G3 (Bethesda)">
        <title>A reference genome for the long-term kleptoplast-retaining sea slug Elysia crispata morphotype clarki.</title>
        <authorList>
            <person name="Eastman K.E."/>
            <person name="Pendleton A.L."/>
            <person name="Shaikh M.A."/>
            <person name="Suttiyut T."/>
            <person name="Ogas R."/>
            <person name="Tomko P."/>
            <person name="Gavelis G."/>
            <person name="Widhalm J.R."/>
            <person name="Wisecaver J.H."/>
        </authorList>
    </citation>
    <scope>NUCLEOTIDE SEQUENCE</scope>
    <source>
        <strain evidence="1">ECLA1</strain>
    </source>
</reference>
<protein>
    <submittedName>
        <fullName evidence="1">Uncharacterized protein</fullName>
    </submittedName>
</protein>
<comment type="caution">
    <text evidence="1">The sequence shown here is derived from an EMBL/GenBank/DDBJ whole genome shotgun (WGS) entry which is preliminary data.</text>
</comment>
<accession>A0AAE0YR61</accession>
<dbReference type="AlphaFoldDB" id="A0AAE0YR61"/>
<dbReference type="EMBL" id="JAWDGP010005686">
    <property type="protein sequence ID" value="KAK3754065.1"/>
    <property type="molecule type" value="Genomic_DNA"/>
</dbReference>
<evidence type="ECO:0000313" key="2">
    <source>
        <dbReference type="Proteomes" id="UP001283361"/>
    </source>
</evidence>
<sequence length="99" mass="10748">MLLELVQFDESSTRHSCARPCQSIQHLCKSTEFDLSRFPASIHATGSNFGSPKSSETLESVLISTSVTGISVDGFSPAYSATQFLTYGLETNNTVVILR</sequence>